<comment type="caution">
    <text evidence="7">The sequence shown here is derived from an EMBL/GenBank/DDBJ whole genome shotgun (WGS) entry which is preliminary data.</text>
</comment>
<accession>A0AAV6X3D8</accession>
<name>A0AAV6X3D8_9LAMI</name>
<reference evidence="7" key="1">
    <citation type="submission" date="2019-10" db="EMBL/GenBank/DDBJ databases">
        <authorList>
            <person name="Zhang R."/>
            <person name="Pan Y."/>
            <person name="Wang J."/>
            <person name="Ma R."/>
            <person name="Yu S."/>
        </authorList>
    </citation>
    <scope>NUCLEOTIDE SEQUENCE</scope>
    <source>
        <strain evidence="7">LA-IB0</strain>
        <tissue evidence="7">Leaf</tissue>
    </source>
</reference>
<sequence length="75" mass="8378">MNKRFILPAIVLLLLLICKGVREVKAVCTEEISSTGPELCHPEGCLTLCRQRHGPRTAGRCLEVDTCFCQYSCRP</sequence>
<feature type="signal peptide" evidence="6">
    <location>
        <begin position="1"/>
        <end position="26"/>
    </location>
</feature>
<dbReference type="InterPro" id="IPR010851">
    <property type="entry name" value="DEFL"/>
</dbReference>
<feature type="chain" id="PRO_5043552048" evidence="6">
    <location>
        <begin position="27"/>
        <end position="75"/>
    </location>
</feature>
<evidence type="ECO:0000256" key="5">
    <source>
        <dbReference type="ARBA" id="ARBA00023157"/>
    </source>
</evidence>
<protein>
    <submittedName>
        <fullName evidence="7">Uncharacterized protein</fullName>
    </submittedName>
</protein>
<keyword evidence="3" id="KW-0295">Fungicide</keyword>
<keyword evidence="6" id="KW-0732">Signal</keyword>
<comment type="similarity">
    <text evidence="1">Belongs to the DEFL family.</text>
</comment>
<dbReference type="GO" id="GO:0050832">
    <property type="term" value="P:defense response to fungus"/>
    <property type="evidence" value="ECO:0007669"/>
    <property type="project" value="UniProtKB-KW"/>
</dbReference>
<dbReference type="AlphaFoldDB" id="A0AAV6X3D8"/>
<proteinExistence type="inferred from homology"/>
<evidence type="ECO:0000313" key="7">
    <source>
        <dbReference type="EMBL" id="KAG8373665.1"/>
    </source>
</evidence>
<keyword evidence="4" id="KW-0611">Plant defense</keyword>
<dbReference type="Pfam" id="PF07333">
    <property type="entry name" value="SLR1-BP"/>
    <property type="match status" value="1"/>
</dbReference>
<organism evidence="7 8">
    <name type="scientific">Buddleja alternifolia</name>
    <dbReference type="NCBI Taxonomy" id="168488"/>
    <lineage>
        <taxon>Eukaryota</taxon>
        <taxon>Viridiplantae</taxon>
        <taxon>Streptophyta</taxon>
        <taxon>Embryophyta</taxon>
        <taxon>Tracheophyta</taxon>
        <taxon>Spermatophyta</taxon>
        <taxon>Magnoliopsida</taxon>
        <taxon>eudicotyledons</taxon>
        <taxon>Gunneridae</taxon>
        <taxon>Pentapetalae</taxon>
        <taxon>asterids</taxon>
        <taxon>lamiids</taxon>
        <taxon>Lamiales</taxon>
        <taxon>Scrophulariaceae</taxon>
        <taxon>Buddlejeae</taxon>
        <taxon>Buddleja</taxon>
    </lineage>
</organism>
<gene>
    <name evidence="7" type="ORF">BUALT_Bualt11G0048100</name>
</gene>
<keyword evidence="8" id="KW-1185">Reference proteome</keyword>
<evidence type="ECO:0000313" key="8">
    <source>
        <dbReference type="Proteomes" id="UP000826271"/>
    </source>
</evidence>
<evidence type="ECO:0000256" key="3">
    <source>
        <dbReference type="ARBA" id="ARBA00022577"/>
    </source>
</evidence>
<evidence type="ECO:0000256" key="2">
    <source>
        <dbReference type="ARBA" id="ARBA00022529"/>
    </source>
</evidence>
<keyword evidence="5" id="KW-1015">Disulfide bond</keyword>
<evidence type="ECO:0000256" key="4">
    <source>
        <dbReference type="ARBA" id="ARBA00022821"/>
    </source>
</evidence>
<evidence type="ECO:0000256" key="1">
    <source>
        <dbReference type="ARBA" id="ARBA00006722"/>
    </source>
</evidence>
<evidence type="ECO:0000256" key="6">
    <source>
        <dbReference type="SAM" id="SignalP"/>
    </source>
</evidence>
<keyword evidence="2" id="KW-0929">Antimicrobial</keyword>
<dbReference type="EMBL" id="WHWC01000011">
    <property type="protein sequence ID" value="KAG8373665.1"/>
    <property type="molecule type" value="Genomic_DNA"/>
</dbReference>
<dbReference type="GO" id="GO:0031640">
    <property type="term" value="P:killing of cells of another organism"/>
    <property type="evidence" value="ECO:0007669"/>
    <property type="project" value="UniProtKB-KW"/>
</dbReference>
<dbReference type="Proteomes" id="UP000826271">
    <property type="component" value="Unassembled WGS sequence"/>
</dbReference>